<feature type="domain" description="FCP1 homology" evidence="1">
    <location>
        <begin position="1"/>
        <end position="51"/>
    </location>
</feature>
<dbReference type="InterPro" id="IPR004274">
    <property type="entry name" value="FCP1_dom"/>
</dbReference>
<dbReference type="Pfam" id="PF03031">
    <property type="entry name" value="NIF"/>
    <property type="match status" value="1"/>
</dbReference>
<name>A0A0A9EQB5_ARUDO</name>
<dbReference type="InterPro" id="IPR051658">
    <property type="entry name" value="UBLCP1"/>
</dbReference>
<accession>A0A0A9EQB5</accession>
<dbReference type="EMBL" id="GBRH01196727">
    <property type="protein sequence ID" value="JAE01169.1"/>
    <property type="molecule type" value="Transcribed_RNA"/>
</dbReference>
<dbReference type="SUPFAM" id="SSF56784">
    <property type="entry name" value="HAD-like"/>
    <property type="match status" value="1"/>
</dbReference>
<dbReference type="PANTHER" id="PTHR48493:SF1">
    <property type="entry name" value="UBIQUITIN-LIKE DOMAIN-CONTAINING CTD PHOSPHATASE 1"/>
    <property type="match status" value="1"/>
</dbReference>
<sequence length="73" mass="8790">MFDDLRRNFVMNPQNGLVIKPFKKAHSNRDNDHELVKLTQYLLAIADLEDLSKLDHRKWESFLDDGSKRRRHR</sequence>
<dbReference type="PANTHER" id="PTHR48493">
    <property type="entry name" value="UBIQUITIN-LIKE DOMAIN-CONTAINING CTD PHOSPHATASE 1"/>
    <property type="match status" value="1"/>
</dbReference>
<evidence type="ECO:0000313" key="2">
    <source>
        <dbReference type="EMBL" id="JAE01169.1"/>
    </source>
</evidence>
<dbReference type="GO" id="GO:0090364">
    <property type="term" value="P:regulation of proteasome assembly"/>
    <property type="evidence" value="ECO:0007669"/>
    <property type="project" value="InterPro"/>
</dbReference>
<reference evidence="2" key="2">
    <citation type="journal article" date="2015" name="Data Brief">
        <title>Shoot transcriptome of the giant reed, Arundo donax.</title>
        <authorList>
            <person name="Barrero R.A."/>
            <person name="Guerrero F.D."/>
            <person name="Moolhuijzen P."/>
            <person name="Goolsby J.A."/>
            <person name="Tidwell J."/>
            <person name="Bellgard S.E."/>
            <person name="Bellgard M.I."/>
        </authorList>
    </citation>
    <scope>NUCLEOTIDE SEQUENCE</scope>
    <source>
        <tissue evidence="2">Shoot tissue taken approximately 20 cm above the soil surface</tissue>
    </source>
</reference>
<proteinExistence type="predicted"/>
<evidence type="ECO:0000259" key="1">
    <source>
        <dbReference type="Pfam" id="PF03031"/>
    </source>
</evidence>
<protein>
    <recommendedName>
        <fullName evidence="1">FCP1 homology domain-containing protein</fullName>
    </recommendedName>
</protein>
<organism evidence="2">
    <name type="scientific">Arundo donax</name>
    <name type="common">Giant reed</name>
    <name type="synonym">Donax arundinaceus</name>
    <dbReference type="NCBI Taxonomy" id="35708"/>
    <lineage>
        <taxon>Eukaryota</taxon>
        <taxon>Viridiplantae</taxon>
        <taxon>Streptophyta</taxon>
        <taxon>Embryophyta</taxon>
        <taxon>Tracheophyta</taxon>
        <taxon>Spermatophyta</taxon>
        <taxon>Magnoliopsida</taxon>
        <taxon>Liliopsida</taxon>
        <taxon>Poales</taxon>
        <taxon>Poaceae</taxon>
        <taxon>PACMAD clade</taxon>
        <taxon>Arundinoideae</taxon>
        <taxon>Arundineae</taxon>
        <taxon>Arundo</taxon>
    </lineage>
</organism>
<dbReference type="InterPro" id="IPR023214">
    <property type="entry name" value="HAD_sf"/>
</dbReference>
<dbReference type="AlphaFoldDB" id="A0A0A9EQB5"/>
<dbReference type="Gene3D" id="3.40.50.1000">
    <property type="entry name" value="HAD superfamily/HAD-like"/>
    <property type="match status" value="1"/>
</dbReference>
<dbReference type="InterPro" id="IPR036412">
    <property type="entry name" value="HAD-like_sf"/>
</dbReference>
<reference evidence="2" key="1">
    <citation type="submission" date="2014-09" db="EMBL/GenBank/DDBJ databases">
        <authorList>
            <person name="Magalhaes I.L.F."/>
            <person name="Oliveira U."/>
            <person name="Santos F.R."/>
            <person name="Vidigal T.H.D.A."/>
            <person name="Brescovit A.D."/>
            <person name="Santos A.J."/>
        </authorList>
    </citation>
    <scope>NUCLEOTIDE SEQUENCE</scope>
    <source>
        <tissue evidence="2">Shoot tissue taken approximately 20 cm above the soil surface</tissue>
    </source>
</reference>